<dbReference type="InterPro" id="IPR045676">
    <property type="entry name" value="DUF6194"/>
</dbReference>
<feature type="domain" description="DUF6194" evidence="1">
    <location>
        <begin position="1"/>
        <end position="150"/>
    </location>
</feature>
<organism evidence="2 3">
    <name type="scientific">Microbacterium alkaliflavum</name>
    <dbReference type="NCBI Taxonomy" id="3248839"/>
    <lineage>
        <taxon>Bacteria</taxon>
        <taxon>Bacillati</taxon>
        <taxon>Actinomycetota</taxon>
        <taxon>Actinomycetes</taxon>
        <taxon>Micrococcales</taxon>
        <taxon>Microbacteriaceae</taxon>
        <taxon>Microbacterium</taxon>
    </lineage>
</organism>
<dbReference type="Pfam" id="PF19694">
    <property type="entry name" value="DUF6194"/>
    <property type="match status" value="1"/>
</dbReference>
<reference evidence="2 3" key="1">
    <citation type="submission" date="2024-09" db="EMBL/GenBank/DDBJ databases">
        <authorList>
            <person name="Pan X."/>
        </authorList>
    </citation>
    <scope>NUCLEOTIDE SEQUENCE [LARGE SCALE GENOMIC DNA]</scope>
    <source>
        <strain evidence="2 3">B2969</strain>
    </source>
</reference>
<gene>
    <name evidence="2" type="ORF">ACH3VR_00465</name>
</gene>
<name>A0ABW7Q374_9MICO</name>
<dbReference type="EMBL" id="JBIQWL010000001">
    <property type="protein sequence ID" value="MFH8248823.1"/>
    <property type="molecule type" value="Genomic_DNA"/>
</dbReference>
<accession>A0ABW7Q374</accession>
<evidence type="ECO:0000313" key="3">
    <source>
        <dbReference type="Proteomes" id="UP001610861"/>
    </source>
</evidence>
<proteinExistence type="predicted"/>
<evidence type="ECO:0000259" key="1">
    <source>
        <dbReference type="Pfam" id="PF19694"/>
    </source>
</evidence>
<evidence type="ECO:0000313" key="2">
    <source>
        <dbReference type="EMBL" id="MFH8248823.1"/>
    </source>
</evidence>
<comment type="caution">
    <text evidence="2">The sequence shown here is derived from an EMBL/GenBank/DDBJ whole genome shotgun (WGS) entry which is preliminary data.</text>
</comment>
<protein>
    <submittedName>
        <fullName evidence="2">DUF6194 family protein</fullName>
    </submittedName>
</protein>
<dbReference type="RefSeq" id="WP_396638783.1">
    <property type="nucleotide sequence ID" value="NZ_JBIQWL010000001.1"/>
</dbReference>
<sequence length="155" mass="16977">MEMRELVETVRAFEGILVLAPEEGGPFPEIAWGDSFFYFAPGGEVPANTQPFTTIVTKDYPDDTASRLGDGRWRVNVHVGSELFRELIGSSPKDAVSVDHAEADAILPHPVYAALGWVSVVNPAERTSAQVLDLVRSAYYDAVRRADRRRSADAG</sequence>
<dbReference type="Proteomes" id="UP001610861">
    <property type="component" value="Unassembled WGS sequence"/>
</dbReference>
<keyword evidence="3" id="KW-1185">Reference proteome</keyword>